<reference evidence="1" key="1">
    <citation type="submission" date="2020-05" db="UniProtKB">
        <authorList>
            <consortium name="EnsemblMetazoa"/>
        </authorList>
    </citation>
    <scope>IDENTIFICATION</scope>
    <source>
        <strain evidence="1">SANGQUA</strain>
    </source>
</reference>
<dbReference type="Proteomes" id="UP000076407">
    <property type="component" value="Unassembled WGS sequence"/>
</dbReference>
<proteinExistence type="predicted"/>
<evidence type="ECO:0000313" key="2">
    <source>
        <dbReference type="Proteomes" id="UP000076407"/>
    </source>
</evidence>
<evidence type="ECO:0000313" key="1">
    <source>
        <dbReference type="EnsemblMetazoa" id="AQUA015085-PA"/>
    </source>
</evidence>
<accession>A0A182XTE3</accession>
<dbReference type="AlphaFoldDB" id="A0A182XTE3"/>
<sequence length="31" mass="3739">MHFFGWIVVVRYGHHGPCWQDMMKSKTYPCP</sequence>
<organism evidence="1 2">
    <name type="scientific">Anopheles quadriannulatus</name>
    <name type="common">Mosquito</name>
    <dbReference type="NCBI Taxonomy" id="34691"/>
    <lineage>
        <taxon>Eukaryota</taxon>
        <taxon>Metazoa</taxon>
        <taxon>Ecdysozoa</taxon>
        <taxon>Arthropoda</taxon>
        <taxon>Hexapoda</taxon>
        <taxon>Insecta</taxon>
        <taxon>Pterygota</taxon>
        <taxon>Neoptera</taxon>
        <taxon>Endopterygota</taxon>
        <taxon>Diptera</taxon>
        <taxon>Nematocera</taxon>
        <taxon>Culicoidea</taxon>
        <taxon>Culicidae</taxon>
        <taxon>Anophelinae</taxon>
        <taxon>Anopheles</taxon>
    </lineage>
</organism>
<protein>
    <submittedName>
        <fullName evidence="1">Uncharacterized protein</fullName>
    </submittedName>
</protein>
<dbReference type="VEuPathDB" id="VectorBase:AQUA015085"/>
<dbReference type="EnsemblMetazoa" id="AQUA015085-RA">
    <property type="protein sequence ID" value="AQUA015085-PA"/>
    <property type="gene ID" value="AQUA015085"/>
</dbReference>
<keyword evidence="2" id="KW-1185">Reference proteome</keyword>
<name>A0A182XTE3_ANOQN</name>